<name>A0ABQ6LT44_9RHOB</name>
<reference evidence="2 3" key="1">
    <citation type="submission" date="2023-04" db="EMBL/GenBank/DDBJ databases">
        <title>Marinoamorphus aggregata gen. nov., sp. Nov., isolate from tissue of brittle star Ophioplocus japonicus.</title>
        <authorList>
            <person name="Kawano K."/>
            <person name="Sawayama S."/>
            <person name="Nakagawa S."/>
        </authorList>
    </citation>
    <scope>NUCLEOTIDE SEQUENCE [LARGE SCALE GENOMIC DNA]</scope>
    <source>
        <strain evidence="2 3">NKW23</strain>
    </source>
</reference>
<accession>A0ABQ6LT44</accession>
<dbReference type="EMBL" id="BSYI01000057">
    <property type="protein sequence ID" value="GMG85268.1"/>
    <property type="molecule type" value="Genomic_DNA"/>
</dbReference>
<keyword evidence="1" id="KW-0472">Membrane</keyword>
<protein>
    <submittedName>
        <fullName evidence="2">Uncharacterized protein</fullName>
    </submittedName>
</protein>
<evidence type="ECO:0000313" key="2">
    <source>
        <dbReference type="EMBL" id="GMG85268.1"/>
    </source>
</evidence>
<keyword evidence="3" id="KW-1185">Reference proteome</keyword>
<sequence length="295" mass="32387">MTRLPIRPWQAVLEKHPAVLRALIAAALAAHLVGTAGGTLPPLTWAMLATGALALVMPDRRIGQALWTVLALAFAARLIPDYFRAANHEFVLAYFALLMALLWRAEPFWPHAERFCLFMLALLMGLALIQKVSSPFYMDGDLLGQFLLQRDIYGMLTPLLIPGIGEADIAATALRDRVLADYALSAGSVTPLPPLPEGLAATALAMTYSSIAFQGGLEVALLFRRRLGVVLHLVIVFFVITVYAMRHENVFLSLNCIMGFALTDDRSRGMRVIYVGVIGWLLVTYLLGYRPALLI</sequence>
<dbReference type="RefSeq" id="WP_285674557.1">
    <property type="nucleotide sequence ID" value="NZ_BSYI01000057.1"/>
</dbReference>
<feature type="transmembrane region" description="Helical" evidence="1">
    <location>
        <begin position="62"/>
        <end position="79"/>
    </location>
</feature>
<proteinExistence type="predicted"/>
<feature type="transmembrane region" description="Helical" evidence="1">
    <location>
        <begin position="115"/>
        <end position="133"/>
    </location>
</feature>
<organism evidence="2 3">
    <name type="scientific">Paralimibaculum aggregatum</name>
    <dbReference type="NCBI Taxonomy" id="3036245"/>
    <lineage>
        <taxon>Bacteria</taxon>
        <taxon>Pseudomonadati</taxon>
        <taxon>Pseudomonadota</taxon>
        <taxon>Alphaproteobacteria</taxon>
        <taxon>Rhodobacterales</taxon>
        <taxon>Paracoccaceae</taxon>
        <taxon>Paralimibaculum</taxon>
    </lineage>
</organism>
<gene>
    <name evidence="2" type="ORF">LNKW23_44860</name>
</gene>
<feature type="transmembrane region" description="Helical" evidence="1">
    <location>
        <begin position="85"/>
        <end position="103"/>
    </location>
</feature>
<keyword evidence="1" id="KW-0812">Transmembrane</keyword>
<dbReference type="Proteomes" id="UP001239909">
    <property type="component" value="Unassembled WGS sequence"/>
</dbReference>
<evidence type="ECO:0000313" key="3">
    <source>
        <dbReference type="Proteomes" id="UP001239909"/>
    </source>
</evidence>
<comment type="caution">
    <text evidence="2">The sequence shown here is derived from an EMBL/GenBank/DDBJ whole genome shotgun (WGS) entry which is preliminary data.</text>
</comment>
<feature type="transmembrane region" description="Helical" evidence="1">
    <location>
        <begin position="227"/>
        <end position="245"/>
    </location>
</feature>
<keyword evidence="1" id="KW-1133">Transmembrane helix</keyword>
<evidence type="ECO:0000256" key="1">
    <source>
        <dbReference type="SAM" id="Phobius"/>
    </source>
</evidence>
<feature type="transmembrane region" description="Helical" evidence="1">
    <location>
        <begin position="199"/>
        <end position="220"/>
    </location>
</feature>
<feature type="transmembrane region" description="Helical" evidence="1">
    <location>
        <begin position="272"/>
        <end position="289"/>
    </location>
</feature>